<evidence type="ECO:0000256" key="3">
    <source>
        <dbReference type="ARBA" id="ARBA00023054"/>
    </source>
</evidence>
<dbReference type="GO" id="GO:0000917">
    <property type="term" value="P:division septum assembly"/>
    <property type="evidence" value="ECO:0007669"/>
    <property type="project" value="UniProtKB-KW"/>
</dbReference>
<keyword evidence="6" id="KW-1003">Cell membrane</keyword>
<evidence type="ECO:0000256" key="5">
    <source>
        <dbReference type="ARBA" id="ARBA00023210"/>
    </source>
</evidence>
<accession>A0A5S4TMX9</accession>
<dbReference type="GO" id="GO:0000921">
    <property type="term" value="P:septin ring assembly"/>
    <property type="evidence" value="ECO:0007669"/>
    <property type="project" value="InterPro"/>
</dbReference>
<reference evidence="8 9" key="1">
    <citation type="submission" date="2019-02" db="EMBL/GenBank/DDBJ databases">
        <title>Novel genomic isolates of S. pyogenes and S. dysgalactiae subsp. equisimilis associated to necrotising fasciitis (NSTI).</title>
        <authorList>
            <person name="Barrantes I."/>
        </authorList>
    </citation>
    <scope>NUCLEOTIDE SEQUENCE [LARGE SCALE GENOMIC DNA]</scope>
    <source>
        <strain evidence="8 9">SPY2028</strain>
    </source>
</reference>
<organism evidence="8 9">
    <name type="scientific">Streptococcus pyogenes</name>
    <dbReference type="NCBI Taxonomy" id="1314"/>
    <lineage>
        <taxon>Bacteria</taxon>
        <taxon>Bacillati</taxon>
        <taxon>Bacillota</taxon>
        <taxon>Bacilli</taxon>
        <taxon>Lactobacillales</taxon>
        <taxon>Streptococcaceae</taxon>
        <taxon>Streptococcus</taxon>
    </lineage>
</organism>
<keyword evidence="1 6" id="KW-0812">Transmembrane</keyword>
<keyword evidence="6" id="KW-0131">Cell cycle</keyword>
<feature type="topological domain" description="Extracellular" evidence="6">
    <location>
        <begin position="1"/>
        <end position="7"/>
    </location>
</feature>
<evidence type="ECO:0000256" key="6">
    <source>
        <dbReference type="HAMAP-Rule" id="MF_00728"/>
    </source>
</evidence>
<dbReference type="OrthoDB" id="1654473at2"/>
<proteinExistence type="inferred from homology"/>
<evidence type="ECO:0000256" key="4">
    <source>
        <dbReference type="ARBA" id="ARBA00023136"/>
    </source>
</evidence>
<sequence>MSSGIILLIVAIVLLVIIAYLVGVIIRKRNDSLITSLEERKQALFALPVVNDEIEEVKSLHLIGQSQTSFREWNQKWVDLTVNSFADIENHIFEAENLNDTFNFIRAKHEINSVESQLNLVEEDIASIREALNILKEQEEKNSARVTHALDLYEKLQASISENEDNFGSTMPEIDKQMKNIETEFSQFVALNSSGDPVEASEVLDRAEEHTIALGQITEQIPAIVAKLEDDFPDQLDDLETGYRRLLEENYHFPEKNIEARFQEIRESIRANSSELVTLDLDRAREENTHIQERIDSLYEVFEREIAAYKVAAKNSKMLPRYLAHVKRNNEQLKDEIARLSRKYILSETESLTVKAFEKDIKEIEDSTLAVAEQFGLQEKPFSELQVTFERSIKTLTNVESGQMDVFAAVKDIEKIESQARHNLDVYVTQLHMIKRYMEKRHLPGIPQDFLSAFFTTSSQLEALMDELSRGRINIEAVSRLSEVATVAIANLEDLTYQVVQNATLTEQLLQYSNRYRSFEAGVQSSFEHALRLFEVENDYQASFDEISYALETVEPGVTDRFVNSYEKTREHIRF</sequence>
<gene>
    <name evidence="6 8" type="primary">ezrA</name>
    <name evidence="8" type="ORF">E0F66_01310</name>
</gene>
<comment type="caution">
    <text evidence="8">The sequence shown here is derived from an EMBL/GenBank/DDBJ whole genome shotgun (WGS) entry which is preliminary data.</text>
</comment>
<dbReference type="Proteomes" id="UP000324058">
    <property type="component" value="Unassembled WGS sequence"/>
</dbReference>
<feature type="transmembrane region" description="Helical" evidence="7">
    <location>
        <begin position="6"/>
        <end position="26"/>
    </location>
</feature>
<dbReference type="InterPro" id="IPR010379">
    <property type="entry name" value="EzrA"/>
</dbReference>
<keyword evidence="2 6" id="KW-1133">Transmembrane helix</keyword>
<feature type="topological domain" description="Cytoplasmic" evidence="6">
    <location>
        <begin position="27"/>
        <end position="575"/>
    </location>
</feature>
<evidence type="ECO:0000256" key="1">
    <source>
        <dbReference type="ARBA" id="ARBA00022692"/>
    </source>
</evidence>
<dbReference type="HAMAP" id="MF_00728">
    <property type="entry name" value="EzrA"/>
    <property type="match status" value="1"/>
</dbReference>
<comment type="similarity">
    <text evidence="6">Belongs to the EzrA family.</text>
</comment>
<keyword evidence="3 6" id="KW-0175">Coiled coil</keyword>
<evidence type="ECO:0000256" key="7">
    <source>
        <dbReference type="SAM" id="Phobius"/>
    </source>
</evidence>
<dbReference type="EMBL" id="SJLL01000001">
    <property type="protein sequence ID" value="TYL01242.1"/>
    <property type="molecule type" value="Genomic_DNA"/>
</dbReference>
<dbReference type="Pfam" id="PF06160">
    <property type="entry name" value="EzrA"/>
    <property type="match status" value="1"/>
</dbReference>
<name>A0A5S4TMX9_STRPY</name>
<dbReference type="NCBIfam" id="NF003410">
    <property type="entry name" value="PRK04778.1-4"/>
    <property type="match status" value="1"/>
</dbReference>
<feature type="coiled-coil region" evidence="6">
    <location>
        <begin position="111"/>
        <end position="138"/>
    </location>
</feature>
<comment type="function">
    <text evidence="6">Negative regulator of FtsZ ring formation; modulates the frequency and position of FtsZ ring formation. Inhibits FtsZ ring formation at polar sites. Interacts either with FtsZ or with one of its binding partners to promote depolymerization.</text>
</comment>
<comment type="subcellular location">
    <subcellularLocation>
        <location evidence="6">Cell membrane</location>
        <topology evidence="6">Single-pass membrane protein</topology>
    </subcellularLocation>
    <text evidence="6">Colocalized with FtsZ to the nascent septal site.</text>
</comment>
<protein>
    <recommendedName>
        <fullName evidence="6">Septation ring formation regulator EzrA</fullName>
    </recommendedName>
</protein>
<dbReference type="RefSeq" id="WP_032462155.1">
    <property type="nucleotide sequence ID" value="NZ_AP018337.1"/>
</dbReference>
<keyword evidence="6" id="KW-0132">Cell division</keyword>
<feature type="coiled-coil region" evidence="6">
    <location>
        <begin position="281"/>
        <end position="350"/>
    </location>
</feature>
<dbReference type="GO" id="GO:0005886">
    <property type="term" value="C:plasma membrane"/>
    <property type="evidence" value="ECO:0007669"/>
    <property type="project" value="UniProtKB-SubCell"/>
</dbReference>
<keyword evidence="5 6" id="KW-0717">Septation</keyword>
<dbReference type="AlphaFoldDB" id="A0A5S4TMX9"/>
<dbReference type="GO" id="GO:0005940">
    <property type="term" value="C:septin ring"/>
    <property type="evidence" value="ECO:0007669"/>
    <property type="project" value="InterPro"/>
</dbReference>
<evidence type="ECO:0000313" key="8">
    <source>
        <dbReference type="EMBL" id="TYL01242.1"/>
    </source>
</evidence>
<evidence type="ECO:0000256" key="2">
    <source>
        <dbReference type="ARBA" id="ARBA00022989"/>
    </source>
</evidence>
<dbReference type="NCBIfam" id="NF003407">
    <property type="entry name" value="PRK04778.1-1"/>
    <property type="match status" value="1"/>
</dbReference>
<evidence type="ECO:0000313" key="9">
    <source>
        <dbReference type="Proteomes" id="UP000324058"/>
    </source>
</evidence>
<dbReference type="STRING" id="1314.SD89_02845"/>
<keyword evidence="4 6" id="KW-0472">Membrane</keyword>